<dbReference type="HOGENOM" id="CLU_116190_1_0_7"/>
<accession>F3YX70</accession>
<dbReference type="eggNOG" id="COG3157">
    <property type="taxonomic scope" value="Bacteria"/>
</dbReference>
<dbReference type="Gene3D" id="2.30.110.20">
    <property type="entry name" value="Hcp1-like"/>
    <property type="match status" value="1"/>
</dbReference>
<dbReference type="KEGG" id="daf:Desaf_2242"/>
<dbReference type="Proteomes" id="UP000007844">
    <property type="component" value="Chromosome"/>
</dbReference>
<dbReference type="PANTHER" id="PTHR34319">
    <property type="entry name" value="MAJOR EXPORTED PROTEIN"/>
    <property type="match status" value="1"/>
</dbReference>
<proteinExistence type="predicted"/>
<dbReference type="InterPro" id="IPR008514">
    <property type="entry name" value="T6SS_Hcp"/>
</dbReference>
<dbReference type="STRING" id="690850.Desaf_2242"/>
<dbReference type="InterPro" id="IPR036624">
    <property type="entry name" value="Hcp1-lik_sf"/>
</dbReference>
<dbReference type="RefSeq" id="WP_005984525.1">
    <property type="nucleotide sequence ID" value="NC_016629.1"/>
</dbReference>
<evidence type="ECO:0000313" key="2">
    <source>
        <dbReference type="Proteomes" id="UP000007844"/>
    </source>
</evidence>
<organism evidence="1 2">
    <name type="scientific">Desulfocurvibacter africanus subsp. africanus str. Walvis Bay</name>
    <dbReference type="NCBI Taxonomy" id="690850"/>
    <lineage>
        <taxon>Bacteria</taxon>
        <taxon>Pseudomonadati</taxon>
        <taxon>Thermodesulfobacteriota</taxon>
        <taxon>Desulfovibrionia</taxon>
        <taxon>Desulfovibrionales</taxon>
        <taxon>Desulfovibrionaceae</taxon>
        <taxon>Desulfocurvibacter</taxon>
    </lineage>
</organism>
<dbReference type="EMBL" id="CP003221">
    <property type="protein sequence ID" value="EGJ50568.1"/>
    <property type="molecule type" value="Genomic_DNA"/>
</dbReference>
<dbReference type="NCBIfam" id="TIGR03344">
    <property type="entry name" value="VI_effect_Hcp1"/>
    <property type="match status" value="1"/>
</dbReference>
<sequence length="160" mass="18091">MALTSYMTIKGKSQGDIKGDCTQKGREGSIIVYAIDHSVEIPQDPHSGLPTGQRLHKPFIVTKHKDQASPKLFQACCTGEQIEVSIDYYRISEKGQEEKYYTVKMQNAIIVGLKHQKPMTFLEANKPYKDMETVLFGYAKMIQTYVPDGIEAEDSWLTPK</sequence>
<dbReference type="SUPFAM" id="SSF141452">
    <property type="entry name" value="Hcp1-like"/>
    <property type="match status" value="1"/>
</dbReference>
<keyword evidence="2" id="KW-1185">Reference proteome</keyword>
<dbReference type="AlphaFoldDB" id="F3YX70"/>
<gene>
    <name evidence="1" type="ORF">Desaf_2242</name>
</gene>
<reference evidence="1 2" key="1">
    <citation type="journal article" date="2011" name="J. Bacteriol.">
        <title>Genome sequence of the mercury-methylating and pleomorphic Desulfovibrio africanus Strain Walvis Bay.</title>
        <authorList>
            <person name="Brown S.D."/>
            <person name="Wall J.D."/>
            <person name="Kucken A.M."/>
            <person name="Gilmour C.C."/>
            <person name="Podar M."/>
            <person name="Brandt C.C."/>
            <person name="Teshima H."/>
            <person name="Detter J.C."/>
            <person name="Han C.S."/>
            <person name="Land M.L."/>
            <person name="Lucas S."/>
            <person name="Han J."/>
            <person name="Pennacchio L."/>
            <person name="Nolan M."/>
            <person name="Pitluck S."/>
            <person name="Woyke T."/>
            <person name="Goodwin L."/>
            <person name="Palumbo A.V."/>
            <person name="Elias D.A."/>
        </authorList>
    </citation>
    <scope>NUCLEOTIDE SEQUENCE [LARGE SCALE GENOMIC DNA]</scope>
    <source>
        <strain evidence="1 2">Walvis Bay</strain>
    </source>
</reference>
<name>F3YX70_DESAF</name>
<evidence type="ECO:0000313" key="1">
    <source>
        <dbReference type="EMBL" id="EGJ50568.1"/>
    </source>
</evidence>
<protein>
    <submittedName>
        <fullName evidence="1">Type VI secretion system effector, Hcp1 family</fullName>
    </submittedName>
</protein>
<dbReference type="Pfam" id="PF05638">
    <property type="entry name" value="T6SS_HCP"/>
    <property type="match status" value="1"/>
</dbReference>
<dbReference type="PANTHER" id="PTHR34319:SF6">
    <property type="entry name" value="MAJOR EXPORTED PROTEIN"/>
    <property type="match status" value="1"/>
</dbReference>
<dbReference type="InterPro" id="IPR052947">
    <property type="entry name" value="T6SS_Hcp1_domain"/>
</dbReference>